<reference evidence="2 3" key="1">
    <citation type="submission" date="2023-07" db="EMBL/GenBank/DDBJ databases">
        <title>Sorghum-associated microbial communities from plants grown in Nebraska, USA.</title>
        <authorList>
            <person name="Schachtman D."/>
        </authorList>
    </citation>
    <scope>NUCLEOTIDE SEQUENCE [LARGE SCALE GENOMIC DNA]</scope>
    <source>
        <strain evidence="2 3">BE124</strain>
    </source>
</reference>
<proteinExistence type="predicted"/>
<protein>
    <submittedName>
        <fullName evidence="2">Protease</fullName>
        <ecNumber evidence="2">3.4.-.-</ecNumber>
    </submittedName>
</protein>
<dbReference type="Pfam" id="PF12392">
    <property type="entry name" value="DUF3656"/>
    <property type="match status" value="1"/>
</dbReference>
<dbReference type="PANTHER" id="PTHR30217:SF10">
    <property type="entry name" value="23S RRNA 5-HYDROXYCYTIDINE C2501 SYNTHASE"/>
    <property type="match status" value="1"/>
</dbReference>
<dbReference type="EC" id="3.4.-.-" evidence="2"/>
<dbReference type="GO" id="GO:0006508">
    <property type="term" value="P:proteolysis"/>
    <property type="evidence" value="ECO:0007669"/>
    <property type="project" value="UniProtKB-KW"/>
</dbReference>
<dbReference type="RefSeq" id="WP_310005052.1">
    <property type="nucleotide sequence ID" value="NZ_JAVDTX010000002.1"/>
</dbReference>
<dbReference type="PROSITE" id="PS01276">
    <property type="entry name" value="PEPTIDASE_U32"/>
    <property type="match status" value="1"/>
</dbReference>
<dbReference type="InterPro" id="IPR020988">
    <property type="entry name" value="Pept_U32_collagenase"/>
</dbReference>
<evidence type="ECO:0000259" key="1">
    <source>
        <dbReference type="Pfam" id="PF12392"/>
    </source>
</evidence>
<dbReference type="GO" id="GO:0008233">
    <property type="term" value="F:peptidase activity"/>
    <property type="evidence" value="ECO:0007669"/>
    <property type="project" value="UniProtKB-KW"/>
</dbReference>
<comment type="caution">
    <text evidence="2">The sequence shown here is derived from an EMBL/GenBank/DDBJ whole genome shotgun (WGS) entry which is preliminary data.</text>
</comment>
<keyword evidence="2" id="KW-0645">Protease</keyword>
<organism evidence="2 3">
    <name type="scientific">Flavobacterium granuli</name>
    <dbReference type="NCBI Taxonomy" id="280093"/>
    <lineage>
        <taxon>Bacteria</taxon>
        <taxon>Pseudomonadati</taxon>
        <taxon>Bacteroidota</taxon>
        <taxon>Flavobacteriia</taxon>
        <taxon>Flavobacteriales</taxon>
        <taxon>Flavobacteriaceae</taxon>
        <taxon>Flavobacterium</taxon>
    </lineage>
</organism>
<keyword evidence="3" id="KW-1185">Reference proteome</keyword>
<evidence type="ECO:0000313" key="2">
    <source>
        <dbReference type="EMBL" id="MDR6844565.1"/>
    </source>
</evidence>
<dbReference type="EMBL" id="JAVDTX010000002">
    <property type="protein sequence ID" value="MDR6844565.1"/>
    <property type="molecule type" value="Genomic_DNA"/>
</dbReference>
<accession>A0ABU1S300</accession>
<sequence length="619" mass="70561">MKKKVEILAPAKDLIHGIAAINSGADAVYVGAPQFGARSNATNSIEDVAALVQYAHLYNVPVFVVMNTILYDNELETCRQMIWKLYDIGVDALIIQDMAIMEMDLPPIILHASTQANNRDADKMKFLSDAGIKRVVLARELNLHQIKEISNATDVELEFFVTGALCVSFSGNCYMSVANGERSANRGSCAQNCRLPYNLIDGHGETLIKNTHLLSIKDFDVSNEIPNLVEAGVCSFKIEGRLKDIVYVKNNVSYLRQKLDAFLADNDKYTKASSGKCTYTFDSALNRTFNRGYTDYFVNERHATIGSWESPKSKGQYIGKLIRTVGNAYEIENGHVLNNGDGLCYINENNEADGIYVNKVENGLAYPNVLKEVKEGTFIYRNNDAAFIKIVEREDSAVRKISTSLLLFENETGFELLATDEDGNMSSVQLAHPKEQTKNNQSIEENIKAQLAKTGFTPYTADEIAVQFTDNWFLPISKINEMRRTVYEQLSEIRLKNYKREERKIEKTYHPYPETKLDFMYNVSNKLARKFYERHGVTEIEKAFELQWDPGKSRVMTTKYCIKYELAKCPKYHRDTMETKLKEPLVLKQGELEYKLKFNCKPCEMEIWEKDAEFEIEED</sequence>
<dbReference type="Proteomes" id="UP001261871">
    <property type="component" value="Unassembled WGS sequence"/>
</dbReference>
<gene>
    <name evidence="2" type="ORF">J2W95_001256</name>
</gene>
<dbReference type="Pfam" id="PF01136">
    <property type="entry name" value="Peptidase_U32"/>
    <property type="match status" value="1"/>
</dbReference>
<name>A0ABU1S300_9FLAO</name>
<keyword evidence="2" id="KW-0378">Hydrolase</keyword>
<dbReference type="InterPro" id="IPR051454">
    <property type="entry name" value="RNA/ubiquinone_mod_enzymes"/>
</dbReference>
<evidence type="ECO:0000313" key="3">
    <source>
        <dbReference type="Proteomes" id="UP001261871"/>
    </source>
</evidence>
<feature type="domain" description="Peptidase U32 collagenase" evidence="1">
    <location>
        <begin position="379"/>
        <end position="494"/>
    </location>
</feature>
<dbReference type="InterPro" id="IPR001539">
    <property type="entry name" value="Peptidase_U32"/>
</dbReference>
<dbReference type="PANTHER" id="PTHR30217">
    <property type="entry name" value="PEPTIDASE U32 FAMILY"/>
    <property type="match status" value="1"/>
</dbReference>